<feature type="compositionally biased region" description="Low complexity" evidence="1">
    <location>
        <begin position="9"/>
        <end position="33"/>
    </location>
</feature>
<proteinExistence type="predicted"/>
<dbReference type="Proteomes" id="UP001469553">
    <property type="component" value="Unassembled WGS sequence"/>
</dbReference>
<comment type="caution">
    <text evidence="2">The sequence shown here is derived from an EMBL/GenBank/DDBJ whole genome shotgun (WGS) entry which is preliminary data.</text>
</comment>
<organism evidence="2 3">
    <name type="scientific">Ameca splendens</name>
    <dbReference type="NCBI Taxonomy" id="208324"/>
    <lineage>
        <taxon>Eukaryota</taxon>
        <taxon>Metazoa</taxon>
        <taxon>Chordata</taxon>
        <taxon>Craniata</taxon>
        <taxon>Vertebrata</taxon>
        <taxon>Euteleostomi</taxon>
        <taxon>Actinopterygii</taxon>
        <taxon>Neopterygii</taxon>
        <taxon>Teleostei</taxon>
        <taxon>Neoteleostei</taxon>
        <taxon>Acanthomorphata</taxon>
        <taxon>Ovalentaria</taxon>
        <taxon>Atherinomorphae</taxon>
        <taxon>Cyprinodontiformes</taxon>
        <taxon>Goodeidae</taxon>
        <taxon>Ameca</taxon>
    </lineage>
</organism>
<gene>
    <name evidence="2" type="ORF">AMECASPLE_022578</name>
</gene>
<reference evidence="2 3" key="1">
    <citation type="submission" date="2021-06" db="EMBL/GenBank/DDBJ databases">
        <authorList>
            <person name="Palmer J.M."/>
        </authorList>
    </citation>
    <scope>NUCLEOTIDE SEQUENCE [LARGE SCALE GENOMIC DNA]</scope>
    <source>
        <strain evidence="2 3">AS_MEX2019</strain>
        <tissue evidence="2">Muscle</tissue>
    </source>
</reference>
<protein>
    <submittedName>
        <fullName evidence="2">Uncharacterized protein</fullName>
    </submittedName>
</protein>
<evidence type="ECO:0000256" key="1">
    <source>
        <dbReference type="SAM" id="MobiDB-lite"/>
    </source>
</evidence>
<keyword evidence="3" id="KW-1185">Reference proteome</keyword>
<sequence length="202" mass="22078">METKSTPLRTRSYASMSSTRSSGSATSAAAARARTNAEAAKAHLIFAEKEMKLKMEKAHLEASIEMLTLEKETAAAVAKAEALEAVIGSSEGKNSCNLPFISLVADTSERTREYVENQAKLSGDTHMESQDVPCLQTQQPPLDHPSHDTMCMPDFTLQRDGHLDDANAKVFKTQQKGLNPFVTLDVNATSAQQMEPQYRTTK</sequence>
<name>A0ABV0YEX3_9TELE</name>
<feature type="region of interest" description="Disordered" evidence="1">
    <location>
        <begin position="1"/>
        <end position="33"/>
    </location>
</feature>
<accession>A0ABV0YEX3</accession>
<evidence type="ECO:0000313" key="3">
    <source>
        <dbReference type="Proteomes" id="UP001469553"/>
    </source>
</evidence>
<evidence type="ECO:0000313" key="2">
    <source>
        <dbReference type="EMBL" id="MEQ2292379.1"/>
    </source>
</evidence>
<dbReference type="EMBL" id="JAHRIP010030237">
    <property type="protein sequence ID" value="MEQ2292379.1"/>
    <property type="molecule type" value="Genomic_DNA"/>
</dbReference>